<organism evidence="1 2">
    <name type="scientific">Aliibacillus thermotolerans</name>
    <dbReference type="NCBI Taxonomy" id="1834418"/>
    <lineage>
        <taxon>Bacteria</taxon>
        <taxon>Bacillati</taxon>
        <taxon>Bacillota</taxon>
        <taxon>Bacilli</taxon>
        <taxon>Bacillales</taxon>
        <taxon>Bacillaceae</taxon>
        <taxon>Aliibacillus</taxon>
    </lineage>
</organism>
<dbReference type="Proteomes" id="UP001596143">
    <property type="component" value="Unassembled WGS sequence"/>
</dbReference>
<protein>
    <submittedName>
        <fullName evidence="1">5-carboxymethyl-2-hydroxymuconate Delta-isomerase</fullName>
    </submittedName>
</protein>
<reference evidence="2" key="1">
    <citation type="journal article" date="2019" name="Int. J. Syst. Evol. Microbiol.">
        <title>The Global Catalogue of Microorganisms (GCM) 10K type strain sequencing project: providing services to taxonomists for standard genome sequencing and annotation.</title>
        <authorList>
            <consortium name="The Broad Institute Genomics Platform"/>
            <consortium name="The Broad Institute Genome Sequencing Center for Infectious Disease"/>
            <person name="Wu L."/>
            <person name="Ma J."/>
        </authorList>
    </citation>
    <scope>NUCLEOTIDE SEQUENCE [LARGE SCALE GENOMIC DNA]</scope>
    <source>
        <strain evidence="2">CGMCC 1.15790</strain>
    </source>
</reference>
<dbReference type="InterPro" id="IPR014347">
    <property type="entry name" value="Tautomerase/MIF_sf"/>
</dbReference>
<dbReference type="RefSeq" id="WP_270896999.1">
    <property type="nucleotide sequence ID" value="NZ_JBHSPF010000065.1"/>
</dbReference>
<dbReference type="Pfam" id="PF02962">
    <property type="entry name" value="CHMI"/>
    <property type="match status" value="1"/>
</dbReference>
<dbReference type="EMBL" id="JBHSPF010000065">
    <property type="protein sequence ID" value="MFC5629651.1"/>
    <property type="molecule type" value="Genomic_DNA"/>
</dbReference>
<proteinExistence type="predicted"/>
<keyword evidence="2" id="KW-1185">Reference proteome</keyword>
<evidence type="ECO:0000313" key="1">
    <source>
        <dbReference type="EMBL" id="MFC5629651.1"/>
    </source>
</evidence>
<comment type="caution">
    <text evidence="1">The sequence shown here is derived from an EMBL/GenBank/DDBJ whole genome shotgun (WGS) entry which is preliminary data.</text>
</comment>
<sequence length="128" mass="15072">MPHVIVEYTNNIEEETHIPTLLQKINDTLLEYPEVIPKGGLRSRAMKLVHYCIADGQVEAAFVHVTLKLGKGRSDAVIQQVSERLFRVLEEYFHHLFETRYFALSMEVYEFTRTTYKKNNIHARYKDE</sequence>
<name>A0ABW0UAE0_9BACI</name>
<dbReference type="PANTHER" id="PTHR37950">
    <property type="entry name" value="4-HYDROXYPHENYLACETATE CATABOLISM PROTEIN"/>
    <property type="match status" value="1"/>
</dbReference>
<dbReference type="InterPro" id="IPR004220">
    <property type="entry name" value="5-COMe_2-OHmuconate_Isoase"/>
</dbReference>
<dbReference type="SUPFAM" id="SSF55331">
    <property type="entry name" value="Tautomerase/MIF"/>
    <property type="match status" value="1"/>
</dbReference>
<dbReference type="PANTHER" id="PTHR37950:SF1">
    <property type="entry name" value="4-HYDROXYPHENYLACETATE CATABOLISM PROTEIN"/>
    <property type="match status" value="1"/>
</dbReference>
<dbReference type="Gene3D" id="3.30.429.10">
    <property type="entry name" value="Macrophage Migration Inhibitory Factor"/>
    <property type="match status" value="1"/>
</dbReference>
<dbReference type="CDD" id="cd00580">
    <property type="entry name" value="CHMI"/>
    <property type="match status" value="1"/>
</dbReference>
<gene>
    <name evidence="1" type="ORF">ACFPTR_12395</name>
</gene>
<accession>A0ABW0UAE0</accession>
<evidence type="ECO:0000313" key="2">
    <source>
        <dbReference type="Proteomes" id="UP001596143"/>
    </source>
</evidence>